<dbReference type="eggNOG" id="COG3144">
    <property type="taxonomic scope" value="Bacteria"/>
</dbReference>
<dbReference type="EMBL" id="CCSB01000004">
    <property type="protein sequence ID" value="CDZ79106.1"/>
    <property type="molecule type" value="Genomic_DNA"/>
</dbReference>
<dbReference type="PANTHER" id="PTHR37533:SF2">
    <property type="entry name" value="FLAGELLAR HOOK-LENGTH CONTROL PROTEIN"/>
    <property type="match status" value="1"/>
</dbReference>
<dbReference type="InterPro" id="IPR052563">
    <property type="entry name" value="FliK"/>
</dbReference>
<dbReference type="PANTHER" id="PTHR37533">
    <property type="entry name" value="FLAGELLAR HOOK-LENGTH CONTROL PROTEIN"/>
    <property type="match status" value="1"/>
</dbReference>
<reference evidence="3 4" key="1">
    <citation type="submission" date="2014-06" db="EMBL/GenBank/DDBJ databases">
        <authorList>
            <person name="Urmite Genomes Urmite Genomes"/>
        </authorList>
    </citation>
    <scope>NUCLEOTIDE SEQUENCE [LARGE SCALE GENOMIC DNA]</scope>
</reference>
<feature type="region of interest" description="Disordered" evidence="1">
    <location>
        <begin position="425"/>
        <end position="459"/>
    </location>
</feature>
<feature type="domain" description="Flagellar hook-length control protein-like C-terminal" evidence="2">
    <location>
        <begin position="347"/>
        <end position="427"/>
    </location>
</feature>
<dbReference type="AlphaFoldDB" id="A0A078L1L2"/>
<dbReference type="Gene3D" id="3.30.750.140">
    <property type="match status" value="1"/>
</dbReference>
<evidence type="ECO:0000313" key="4">
    <source>
        <dbReference type="Proteomes" id="UP000044071"/>
    </source>
</evidence>
<evidence type="ECO:0000313" key="3">
    <source>
        <dbReference type="EMBL" id="CDZ79106.1"/>
    </source>
</evidence>
<accession>A0A078L1L2</accession>
<keyword evidence="3" id="KW-0966">Cell projection</keyword>
<dbReference type="OrthoDB" id="1792985at2"/>
<feature type="compositionally biased region" description="Polar residues" evidence="1">
    <location>
        <begin position="425"/>
        <end position="436"/>
    </location>
</feature>
<keyword evidence="3" id="KW-0282">Flagellum</keyword>
<protein>
    <submittedName>
        <fullName evidence="3">Flagellar hook-length control protein</fullName>
    </submittedName>
</protein>
<dbReference type="InterPro" id="IPR021136">
    <property type="entry name" value="Flagellar_hook_control-like_C"/>
</dbReference>
<dbReference type="Pfam" id="PF02120">
    <property type="entry name" value="Flg_hook"/>
    <property type="match status" value="1"/>
</dbReference>
<dbReference type="CDD" id="cd17470">
    <property type="entry name" value="T3SS_Flik_C"/>
    <property type="match status" value="1"/>
</dbReference>
<dbReference type="RefSeq" id="WP_044012265.1">
    <property type="nucleotide sequence ID" value="NZ_CCVW01000004.1"/>
</dbReference>
<feature type="region of interest" description="Disordered" evidence="1">
    <location>
        <begin position="140"/>
        <end position="168"/>
    </location>
</feature>
<dbReference type="InterPro" id="IPR038610">
    <property type="entry name" value="FliK-like_C_sf"/>
</dbReference>
<keyword evidence="3" id="KW-0969">Cilium</keyword>
<organism evidence="3 4">
    <name type="scientific">Legionella massiliensis</name>
    <dbReference type="NCBI Taxonomy" id="1034943"/>
    <lineage>
        <taxon>Bacteria</taxon>
        <taxon>Pseudomonadati</taxon>
        <taxon>Pseudomonadota</taxon>
        <taxon>Gammaproteobacteria</taxon>
        <taxon>Legionellales</taxon>
        <taxon>Legionellaceae</taxon>
        <taxon>Legionella</taxon>
    </lineage>
</organism>
<feature type="region of interest" description="Disordered" evidence="1">
    <location>
        <begin position="69"/>
        <end position="96"/>
    </location>
</feature>
<dbReference type="STRING" id="1034943.BN59_03423"/>
<keyword evidence="4" id="KW-1185">Reference proteome</keyword>
<evidence type="ECO:0000259" key="2">
    <source>
        <dbReference type="Pfam" id="PF02120"/>
    </source>
</evidence>
<proteinExistence type="predicted"/>
<evidence type="ECO:0000256" key="1">
    <source>
        <dbReference type="SAM" id="MobiDB-lite"/>
    </source>
</evidence>
<sequence>MMDLIQLLAPQQAATAIDSTNDVQTIEGAVAQEDIASFTDLISDLLSEEQPTLSVADNPVVDKQLSKINSQQLAETTEIESRTENDSVPEPLDSMASQQVQKTVVNAIDNNEHDYRTPLVWFDSESFVPPTRSREIVEIEPEEDFASLQPRSEALRQEEQQEEVDNTELVDNELSEESIPQPLAQFIPAISQDLAQSEYSIALEQQETQLNSKPSIQTKEVPERASVLETNIDKNLSHPERIEGALETKEMSHNLRHDLSPREDLNVVENEAALEISSYLEPELAPELVNIERAEALDESSSLDSTIKNLPFAELNQRQHVVKETETNNIALKTNITSSDWSEQFNQQIIWLGQQKIKTAIIKLNPEDLGPIEVKIDLVKDETKLNIRTDTPEVGNLIEQAIPRLREMMTLQGLNLLEVNIESNANQRHSSQQEYTPRSIKESEGDNPSPVEERTKISTGLIDYFA</sequence>
<dbReference type="Proteomes" id="UP000044071">
    <property type="component" value="Unassembled WGS sequence"/>
</dbReference>
<gene>
    <name evidence="3" type="primary">fliK</name>
    <name evidence="3" type="ORF">BN59_03423</name>
</gene>
<name>A0A078L1L2_9GAMM</name>